<evidence type="ECO:0000259" key="5">
    <source>
        <dbReference type="Pfam" id="PF08100"/>
    </source>
</evidence>
<dbReference type="Pfam" id="PF00891">
    <property type="entry name" value="Methyltransf_2"/>
    <property type="match status" value="1"/>
</dbReference>
<dbReference type="Gene3D" id="1.10.10.10">
    <property type="entry name" value="Winged helix-like DNA-binding domain superfamily/Winged helix DNA-binding domain"/>
    <property type="match status" value="1"/>
</dbReference>
<dbReference type="PANTHER" id="PTHR43712">
    <property type="entry name" value="PUTATIVE (AFU_ORTHOLOGUE AFUA_4G14580)-RELATED"/>
    <property type="match status" value="1"/>
</dbReference>
<feature type="domain" description="O-methyltransferase dimerisation" evidence="5">
    <location>
        <begin position="65"/>
        <end position="137"/>
    </location>
</feature>
<evidence type="ECO:0000259" key="4">
    <source>
        <dbReference type="Pfam" id="PF00891"/>
    </source>
</evidence>
<dbReference type="InterPro" id="IPR001077">
    <property type="entry name" value="COMT_C"/>
</dbReference>
<feature type="domain" description="O-methyltransferase C-terminal" evidence="4">
    <location>
        <begin position="188"/>
        <end position="379"/>
    </location>
</feature>
<dbReference type="InterPro" id="IPR036388">
    <property type="entry name" value="WH-like_DNA-bd_sf"/>
</dbReference>
<dbReference type="InterPro" id="IPR012967">
    <property type="entry name" value="COMT_dimerisation"/>
</dbReference>
<evidence type="ECO:0000313" key="6">
    <source>
        <dbReference type="EMBL" id="KAJ8991313.1"/>
    </source>
</evidence>
<dbReference type="InterPro" id="IPR029063">
    <property type="entry name" value="SAM-dependent_MTases_sf"/>
</dbReference>
<dbReference type="AlphaFoldDB" id="A0AAN6EU65"/>
<keyword evidence="3" id="KW-0949">S-adenosyl-L-methionine</keyword>
<proteinExistence type="predicted"/>
<dbReference type="GO" id="GO:0046983">
    <property type="term" value="F:protein dimerization activity"/>
    <property type="evidence" value="ECO:0007669"/>
    <property type="project" value="InterPro"/>
</dbReference>
<keyword evidence="1" id="KW-0489">Methyltransferase</keyword>
<dbReference type="Pfam" id="PF08100">
    <property type="entry name" value="Dimerisation"/>
    <property type="match status" value="1"/>
</dbReference>
<dbReference type="InterPro" id="IPR036390">
    <property type="entry name" value="WH_DNA-bd_sf"/>
</dbReference>
<dbReference type="GO" id="GO:0032259">
    <property type="term" value="P:methylation"/>
    <property type="evidence" value="ECO:0007669"/>
    <property type="project" value="UniProtKB-KW"/>
</dbReference>
<dbReference type="Proteomes" id="UP001161757">
    <property type="component" value="Unassembled WGS sequence"/>
</dbReference>
<sequence length="403" mass="44473">MASSEFLSPEEVQKQIKAISEAAATYDPGKAAHDFVGRTKIISQARELIDSLTDPDDLPLVHIGQAMDLVALRSLMHIGVFAQIPSQGSISLSSLSQATKAEESLLERLLRILVCVGFVRQLENGEYAHTRLSRTYAVMPGPGMYFQFIYDEAGFVLSNFHRYLQEKGYKEPDDQRYSPYTWRAGQEGKTVWEVMAQQPERLQAFQAGIAASSTGIPLTRFYDFSKLKTEDDRPVLVDIGGGNGQSILRIMEAHPDIPANRFILQELKEPAEVAKGVLPQGVVIMEHDFFGPQPVKGAKAYMLRRVLHDYSDAVCIDILKQIVPAMASDSVVLIADFVFPDAPSPADLPIAAIDLVVMNMGGKERSEQGFKKILQAAGLEFIATYRSEAGFGAFIEARRANTT</sequence>
<keyword evidence="2" id="KW-0808">Transferase</keyword>
<comment type="caution">
    <text evidence="6">The sequence shown here is derived from an EMBL/GenBank/DDBJ whole genome shotgun (WGS) entry which is preliminary data.</text>
</comment>
<dbReference type="Gene3D" id="3.40.50.150">
    <property type="entry name" value="Vaccinia Virus protein VP39"/>
    <property type="match status" value="1"/>
</dbReference>
<evidence type="ECO:0000256" key="1">
    <source>
        <dbReference type="ARBA" id="ARBA00022603"/>
    </source>
</evidence>
<evidence type="ECO:0008006" key="8">
    <source>
        <dbReference type="Google" id="ProtNLM"/>
    </source>
</evidence>
<protein>
    <recommendedName>
        <fullName evidence="8">O-methyltransferase domain-containing protein</fullName>
    </recommendedName>
</protein>
<dbReference type="InterPro" id="IPR016461">
    <property type="entry name" value="COMT-like"/>
</dbReference>
<name>A0AAN6EU65_EXODE</name>
<dbReference type="EMBL" id="JAJGCB010000008">
    <property type="protein sequence ID" value="KAJ8991313.1"/>
    <property type="molecule type" value="Genomic_DNA"/>
</dbReference>
<dbReference type="PROSITE" id="PS51683">
    <property type="entry name" value="SAM_OMT_II"/>
    <property type="match status" value="1"/>
</dbReference>
<gene>
    <name evidence="6" type="ORF">HRR80_004657</name>
</gene>
<evidence type="ECO:0000256" key="3">
    <source>
        <dbReference type="ARBA" id="ARBA00022691"/>
    </source>
</evidence>
<accession>A0AAN6EU65</accession>
<dbReference type="GO" id="GO:0008171">
    <property type="term" value="F:O-methyltransferase activity"/>
    <property type="evidence" value="ECO:0007669"/>
    <property type="project" value="InterPro"/>
</dbReference>
<evidence type="ECO:0000256" key="2">
    <source>
        <dbReference type="ARBA" id="ARBA00022679"/>
    </source>
</evidence>
<evidence type="ECO:0000313" key="7">
    <source>
        <dbReference type="Proteomes" id="UP001161757"/>
    </source>
</evidence>
<dbReference type="PANTHER" id="PTHR43712:SF1">
    <property type="entry name" value="HYPOTHETICAL O-METHYLTRANSFERASE (EUROFUNG)-RELATED"/>
    <property type="match status" value="1"/>
</dbReference>
<dbReference type="SUPFAM" id="SSF46785">
    <property type="entry name" value="Winged helix' DNA-binding domain"/>
    <property type="match status" value="1"/>
</dbReference>
<reference evidence="6" key="1">
    <citation type="submission" date="2023-01" db="EMBL/GenBank/DDBJ databases">
        <title>Exophiala dermititidis isolated from Cystic Fibrosis Patient.</title>
        <authorList>
            <person name="Kurbessoian T."/>
            <person name="Crocker A."/>
            <person name="Murante D."/>
            <person name="Hogan D.A."/>
            <person name="Stajich J.E."/>
        </authorList>
    </citation>
    <scope>NUCLEOTIDE SEQUENCE</scope>
    <source>
        <strain evidence="6">Ex8</strain>
    </source>
</reference>
<organism evidence="6 7">
    <name type="scientific">Exophiala dermatitidis</name>
    <name type="common">Black yeast-like fungus</name>
    <name type="synonym">Wangiella dermatitidis</name>
    <dbReference type="NCBI Taxonomy" id="5970"/>
    <lineage>
        <taxon>Eukaryota</taxon>
        <taxon>Fungi</taxon>
        <taxon>Dikarya</taxon>
        <taxon>Ascomycota</taxon>
        <taxon>Pezizomycotina</taxon>
        <taxon>Eurotiomycetes</taxon>
        <taxon>Chaetothyriomycetidae</taxon>
        <taxon>Chaetothyriales</taxon>
        <taxon>Herpotrichiellaceae</taxon>
        <taxon>Exophiala</taxon>
    </lineage>
</organism>
<dbReference type="SUPFAM" id="SSF53335">
    <property type="entry name" value="S-adenosyl-L-methionine-dependent methyltransferases"/>
    <property type="match status" value="1"/>
</dbReference>